<dbReference type="PANTHER" id="PTHR12992:SF11">
    <property type="entry name" value="MITOCHONDRIAL COENZYME A DIPHOSPHATASE NUDT8"/>
    <property type="match status" value="1"/>
</dbReference>
<dbReference type="PROSITE" id="PS51462">
    <property type="entry name" value="NUDIX"/>
    <property type="match status" value="1"/>
</dbReference>
<evidence type="ECO:0000256" key="1">
    <source>
        <dbReference type="ARBA" id="ARBA00001936"/>
    </source>
</evidence>
<evidence type="ECO:0000256" key="6">
    <source>
        <dbReference type="ARBA" id="ARBA00022842"/>
    </source>
</evidence>
<dbReference type="Pfam" id="PF00293">
    <property type="entry name" value="NUDIX"/>
    <property type="match status" value="1"/>
</dbReference>
<dbReference type="RefSeq" id="WP_252592742.1">
    <property type="nucleotide sequence ID" value="NZ_CP099489.1"/>
</dbReference>
<dbReference type="EMBL" id="CP099489">
    <property type="protein sequence ID" value="USQ79637.1"/>
    <property type="molecule type" value="Genomic_DNA"/>
</dbReference>
<keyword evidence="6" id="KW-0460">Magnesium</keyword>
<gene>
    <name evidence="9" type="ORF">NF556_18915</name>
</gene>
<evidence type="ECO:0000256" key="5">
    <source>
        <dbReference type="ARBA" id="ARBA00022801"/>
    </source>
</evidence>
<dbReference type="PROSITE" id="PS01293">
    <property type="entry name" value="NUDIX_COA"/>
    <property type="match status" value="1"/>
</dbReference>
<dbReference type="InterPro" id="IPR045121">
    <property type="entry name" value="CoAse"/>
</dbReference>
<comment type="similarity">
    <text evidence="3">Belongs to the Nudix hydrolase family. PCD1 subfamily.</text>
</comment>
<feature type="domain" description="Nudix hydrolase" evidence="8">
    <location>
        <begin position="14"/>
        <end position="153"/>
    </location>
</feature>
<dbReference type="PANTHER" id="PTHR12992">
    <property type="entry name" value="NUDIX HYDROLASE"/>
    <property type="match status" value="1"/>
</dbReference>
<evidence type="ECO:0000259" key="8">
    <source>
        <dbReference type="PROSITE" id="PS51462"/>
    </source>
</evidence>
<organism evidence="9 10">
    <name type="scientific">Ornithinimicrobium faecis</name>
    <dbReference type="NCBI Taxonomy" id="2934158"/>
    <lineage>
        <taxon>Bacteria</taxon>
        <taxon>Bacillati</taxon>
        <taxon>Actinomycetota</taxon>
        <taxon>Actinomycetes</taxon>
        <taxon>Micrococcales</taxon>
        <taxon>Ornithinimicrobiaceae</taxon>
        <taxon>Ornithinimicrobium</taxon>
    </lineage>
</organism>
<dbReference type="InterPro" id="IPR015797">
    <property type="entry name" value="NUDIX_hydrolase-like_dom_sf"/>
</dbReference>
<dbReference type="Proteomes" id="UP001056455">
    <property type="component" value="Chromosome"/>
</dbReference>
<keyword evidence="7" id="KW-0464">Manganese</keyword>
<dbReference type="Gene3D" id="3.90.79.10">
    <property type="entry name" value="Nucleoside Triphosphate Pyrophosphohydrolase"/>
    <property type="match status" value="1"/>
</dbReference>
<accession>A0ABY4YST1</accession>
<sequence>MLLLFAPTGAGTRGSTQPASAPEPVALEDISILLTERAHTLRSHPGQVSFPGGRAEPTDHDLVATALRETNEEVGVEPETVEVAGILPPLNLSVSSHDVSPVLGWWPRPGRVWAREPAEVASVLQVRIADLVDPANRFRVGSPSGWVGPAFNAGGLLVWGFTAMVLADVLHVAGWDVPWDESDVRALPEGLGARNA</sequence>
<comment type="cofactor">
    <cofactor evidence="2">
        <name>Mg(2+)</name>
        <dbReference type="ChEBI" id="CHEBI:18420"/>
    </cofactor>
</comment>
<reference evidence="9" key="1">
    <citation type="submission" date="2022-06" db="EMBL/GenBank/DDBJ databases">
        <title>Ornithinimicrobium HY1793.</title>
        <authorList>
            <person name="Huang Y."/>
        </authorList>
    </citation>
    <scope>NUCLEOTIDE SEQUENCE</scope>
    <source>
        <strain evidence="9">HY1793</strain>
    </source>
</reference>
<dbReference type="InterPro" id="IPR000086">
    <property type="entry name" value="NUDIX_hydrolase_dom"/>
</dbReference>
<proteinExistence type="inferred from homology"/>
<dbReference type="CDD" id="cd03426">
    <property type="entry name" value="NUDIX_CoAse_Nudt7"/>
    <property type="match status" value="1"/>
</dbReference>
<protein>
    <submittedName>
        <fullName evidence="9">CoA pyrophosphatase</fullName>
    </submittedName>
</protein>
<comment type="cofactor">
    <cofactor evidence="1">
        <name>Mn(2+)</name>
        <dbReference type="ChEBI" id="CHEBI:29035"/>
    </cofactor>
</comment>
<dbReference type="SUPFAM" id="SSF55811">
    <property type="entry name" value="Nudix"/>
    <property type="match status" value="1"/>
</dbReference>
<evidence type="ECO:0000256" key="2">
    <source>
        <dbReference type="ARBA" id="ARBA00001946"/>
    </source>
</evidence>
<evidence type="ECO:0000256" key="3">
    <source>
        <dbReference type="ARBA" id="ARBA00006506"/>
    </source>
</evidence>
<keyword evidence="5" id="KW-0378">Hydrolase</keyword>
<dbReference type="InterPro" id="IPR000059">
    <property type="entry name" value="NUDIX_hydrolase_NudL_CS"/>
</dbReference>
<evidence type="ECO:0000256" key="4">
    <source>
        <dbReference type="ARBA" id="ARBA00022723"/>
    </source>
</evidence>
<evidence type="ECO:0000313" key="10">
    <source>
        <dbReference type="Proteomes" id="UP001056455"/>
    </source>
</evidence>
<evidence type="ECO:0000256" key="7">
    <source>
        <dbReference type="ARBA" id="ARBA00023211"/>
    </source>
</evidence>
<evidence type="ECO:0000313" key="9">
    <source>
        <dbReference type="EMBL" id="USQ79637.1"/>
    </source>
</evidence>
<keyword evidence="10" id="KW-1185">Reference proteome</keyword>
<keyword evidence="4" id="KW-0479">Metal-binding</keyword>
<name>A0ABY4YST1_9MICO</name>